<sequence length="96" mass="10707">MTTNNLDNCPLDRGGVALDLLAPDLEALFDEVEQILRQSLTATATAARPRKRTSQPSDRDPRDLRSRRPDAGRATQRGPPPRRLEPKPARPCRILV</sequence>
<name>A0ABV3G286_9NOCA</name>
<gene>
    <name evidence="2" type="ORF">AB0I48_28720</name>
</gene>
<evidence type="ECO:0000313" key="2">
    <source>
        <dbReference type="EMBL" id="MEV0711556.1"/>
    </source>
</evidence>
<evidence type="ECO:0000313" key="3">
    <source>
        <dbReference type="Proteomes" id="UP001551695"/>
    </source>
</evidence>
<feature type="compositionally biased region" description="Basic and acidic residues" evidence="1">
    <location>
        <begin position="57"/>
        <end position="71"/>
    </location>
</feature>
<dbReference type="Proteomes" id="UP001551695">
    <property type="component" value="Unassembled WGS sequence"/>
</dbReference>
<dbReference type="RefSeq" id="WP_357788015.1">
    <property type="nucleotide sequence ID" value="NZ_JBFAKC010000016.1"/>
</dbReference>
<evidence type="ECO:0000256" key="1">
    <source>
        <dbReference type="SAM" id="MobiDB-lite"/>
    </source>
</evidence>
<keyword evidence="3" id="KW-1185">Reference proteome</keyword>
<feature type="region of interest" description="Disordered" evidence="1">
    <location>
        <begin position="40"/>
        <end position="96"/>
    </location>
</feature>
<reference evidence="2 3" key="1">
    <citation type="submission" date="2024-06" db="EMBL/GenBank/DDBJ databases">
        <title>The Natural Products Discovery Center: Release of the First 8490 Sequenced Strains for Exploring Actinobacteria Biosynthetic Diversity.</title>
        <authorList>
            <person name="Kalkreuter E."/>
            <person name="Kautsar S.A."/>
            <person name="Yang D."/>
            <person name="Bader C.D."/>
            <person name="Teijaro C.N."/>
            <person name="Fluegel L."/>
            <person name="Davis C.M."/>
            <person name="Simpson J.R."/>
            <person name="Lauterbach L."/>
            <person name="Steele A.D."/>
            <person name="Gui C."/>
            <person name="Meng S."/>
            <person name="Li G."/>
            <person name="Viehrig K."/>
            <person name="Ye F."/>
            <person name="Su P."/>
            <person name="Kiefer A.F."/>
            <person name="Nichols A."/>
            <person name="Cepeda A.J."/>
            <person name="Yan W."/>
            <person name="Fan B."/>
            <person name="Jiang Y."/>
            <person name="Adhikari A."/>
            <person name="Zheng C.-J."/>
            <person name="Schuster L."/>
            <person name="Cowan T.M."/>
            <person name="Smanski M.J."/>
            <person name="Chevrette M.G."/>
            <person name="De Carvalho L.P.S."/>
            <person name="Shen B."/>
        </authorList>
    </citation>
    <scope>NUCLEOTIDE SEQUENCE [LARGE SCALE GENOMIC DNA]</scope>
    <source>
        <strain evidence="2 3">NPDC050403</strain>
    </source>
</reference>
<proteinExistence type="predicted"/>
<comment type="caution">
    <text evidence="2">The sequence shown here is derived from an EMBL/GenBank/DDBJ whole genome shotgun (WGS) entry which is preliminary data.</text>
</comment>
<dbReference type="EMBL" id="JBFAKC010000016">
    <property type="protein sequence ID" value="MEV0711556.1"/>
    <property type="molecule type" value="Genomic_DNA"/>
</dbReference>
<evidence type="ECO:0008006" key="4">
    <source>
        <dbReference type="Google" id="ProtNLM"/>
    </source>
</evidence>
<organism evidence="2 3">
    <name type="scientific">Nocardia aurea</name>
    <dbReference type="NCBI Taxonomy" id="2144174"/>
    <lineage>
        <taxon>Bacteria</taxon>
        <taxon>Bacillati</taxon>
        <taxon>Actinomycetota</taxon>
        <taxon>Actinomycetes</taxon>
        <taxon>Mycobacteriales</taxon>
        <taxon>Nocardiaceae</taxon>
        <taxon>Nocardia</taxon>
    </lineage>
</organism>
<accession>A0ABV3G286</accession>
<protein>
    <recommendedName>
        <fullName evidence="4">Transposase</fullName>
    </recommendedName>
</protein>